<evidence type="ECO:0000313" key="6">
    <source>
        <dbReference type="EMBL" id="OGD91335.1"/>
    </source>
</evidence>
<dbReference type="PANTHER" id="PTHR43424:SF1">
    <property type="entry name" value="LOCUS PUTATIVE PROTEIN 1-RELATED"/>
    <property type="match status" value="1"/>
</dbReference>
<evidence type="ECO:0000256" key="4">
    <source>
        <dbReference type="ARBA" id="ARBA00023136"/>
    </source>
</evidence>
<feature type="transmembrane region" description="Helical" evidence="5">
    <location>
        <begin position="148"/>
        <end position="168"/>
    </location>
</feature>
<dbReference type="AlphaFoldDB" id="A0A1F5GHK8"/>
<dbReference type="InterPro" id="IPR052556">
    <property type="entry name" value="PolySynth_Transporter"/>
</dbReference>
<evidence type="ECO:0000256" key="1">
    <source>
        <dbReference type="ARBA" id="ARBA00004141"/>
    </source>
</evidence>
<accession>A0A1F5GHK8</accession>
<dbReference type="EMBL" id="MFBF01000017">
    <property type="protein sequence ID" value="OGD91335.1"/>
    <property type="molecule type" value="Genomic_DNA"/>
</dbReference>
<keyword evidence="3 5" id="KW-1133">Transmembrane helix</keyword>
<feature type="transmembrane region" description="Helical" evidence="5">
    <location>
        <begin position="76"/>
        <end position="102"/>
    </location>
</feature>
<comment type="subcellular location">
    <subcellularLocation>
        <location evidence="1">Membrane</location>
        <topology evidence="1">Multi-pass membrane protein</topology>
    </subcellularLocation>
</comment>
<feature type="transmembrane region" description="Helical" evidence="5">
    <location>
        <begin position="295"/>
        <end position="322"/>
    </location>
</feature>
<dbReference type="CDD" id="cd13128">
    <property type="entry name" value="MATE_Wzx_like"/>
    <property type="match status" value="1"/>
</dbReference>
<dbReference type="Proteomes" id="UP000177124">
    <property type="component" value="Unassembled WGS sequence"/>
</dbReference>
<evidence type="ECO:0000256" key="5">
    <source>
        <dbReference type="SAM" id="Phobius"/>
    </source>
</evidence>
<reference evidence="6 7" key="1">
    <citation type="journal article" date="2016" name="Nat. Commun.">
        <title>Thousands of microbial genomes shed light on interconnected biogeochemical processes in an aquifer system.</title>
        <authorList>
            <person name="Anantharaman K."/>
            <person name="Brown C.T."/>
            <person name="Hug L.A."/>
            <person name="Sharon I."/>
            <person name="Castelle C.J."/>
            <person name="Probst A.J."/>
            <person name="Thomas B.C."/>
            <person name="Singh A."/>
            <person name="Wilkins M.J."/>
            <person name="Karaoz U."/>
            <person name="Brodie E.L."/>
            <person name="Williams K.H."/>
            <person name="Hubbard S.S."/>
            <person name="Banfield J.F."/>
        </authorList>
    </citation>
    <scope>NUCLEOTIDE SEQUENCE [LARGE SCALE GENOMIC DNA]</scope>
</reference>
<dbReference type="PANTHER" id="PTHR43424">
    <property type="entry name" value="LOCUS PUTATIVE PROTEIN 1-RELATED"/>
    <property type="match status" value="1"/>
</dbReference>
<keyword evidence="4 5" id="KW-0472">Membrane</keyword>
<sequence>MIRRVFYNAGAQILGKGFTAGTTLVVTLLVGRSLGPAGFGDFTKIFVFVGYFYTFADFGLNSIYIAQSTLKNETGLFKVLVSLRFVMALVFVALALLVGFFLPYNAVENTGFSPLVKIGIAVASVTILTQALYTSANSLFQKKLRYDLSTVAATSGVIAILLTVFLASAKGASVIRFAQAYVFGGIVTVFVAYLIIYKRWQILVFPKIDRVAFLNYLSKSWPVGLALILNLLYFRADVLILAWVRQPQEVGIYGLAYQFFEASLAVPIFFVNAIYPYLATVYKQNIGKFYKNFKFWVLVLLALSVIVSVFLILVSFLIPFLYDMRFVASQAPLVILASGIPFFFLSALLWHILIIYDRQKSLALVYGAGFIFNLTANLIFIPKFGYIAAAANTVISEAFILLLLAVIVVAVPKLKTANLL</sequence>
<proteinExistence type="predicted"/>
<dbReference type="GO" id="GO:0016020">
    <property type="term" value="C:membrane"/>
    <property type="evidence" value="ECO:0007669"/>
    <property type="project" value="UniProtKB-SubCell"/>
</dbReference>
<evidence type="ECO:0000256" key="3">
    <source>
        <dbReference type="ARBA" id="ARBA00022989"/>
    </source>
</evidence>
<comment type="caution">
    <text evidence="6">The sequence shown here is derived from an EMBL/GenBank/DDBJ whole genome shotgun (WGS) entry which is preliminary data.</text>
</comment>
<name>A0A1F5GHK8_9BACT</name>
<feature type="transmembrane region" description="Helical" evidence="5">
    <location>
        <begin position="387"/>
        <end position="411"/>
    </location>
</feature>
<dbReference type="InterPro" id="IPR002797">
    <property type="entry name" value="Polysacc_synth"/>
</dbReference>
<dbReference type="STRING" id="1797716.A3D07_02180"/>
<organism evidence="6 7">
    <name type="scientific">Candidatus Curtissbacteria bacterium RIFCSPHIGHO2_02_FULL_42_15</name>
    <dbReference type="NCBI Taxonomy" id="1797716"/>
    <lineage>
        <taxon>Bacteria</taxon>
        <taxon>Candidatus Curtissiibacteriota</taxon>
    </lineage>
</organism>
<protein>
    <submittedName>
        <fullName evidence="6">Uncharacterized protein</fullName>
    </submittedName>
</protein>
<feature type="transmembrane region" description="Helical" evidence="5">
    <location>
        <begin position="363"/>
        <end position="381"/>
    </location>
</feature>
<feature type="transmembrane region" description="Helical" evidence="5">
    <location>
        <begin position="42"/>
        <end position="64"/>
    </location>
</feature>
<gene>
    <name evidence="6" type="ORF">A3D07_02180</name>
</gene>
<feature type="transmembrane region" description="Helical" evidence="5">
    <location>
        <begin position="12"/>
        <end position="30"/>
    </location>
</feature>
<feature type="transmembrane region" description="Helical" evidence="5">
    <location>
        <begin position="250"/>
        <end position="275"/>
    </location>
</feature>
<keyword evidence="2 5" id="KW-0812">Transmembrane</keyword>
<feature type="transmembrane region" description="Helical" evidence="5">
    <location>
        <begin position="114"/>
        <end position="136"/>
    </location>
</feature>
<feature type="transmembrane region" description="Helical" evidence="5">
    <location>
        <begin position="334"/>
        <end position="356"/>
    </location>
</feature>
<evidence type="ECO:0000256" key="2">
    <source>
        <dbReference type="ARBA" id="ARBA00022692"/>
    </source>
</evidence>
<dbReference type="Pfam" id="PF01943">
    <property type="entry name" value="Polysacc_synt"/>
    <property type="match status" value="1"/>
</dbReference>
<evidence type="ECO:0000313" key="7">
    <source>
        <dbReference type="Proteomes" id="UP000177124"/>
    </source>
</evidence>
<feature type="transmembrane region" description="Helical" evidence="5">
    <location>
        <begin position="180"/>
        <end position="200"/>
    </location>
</feature>
<feature type="transmembrane region" description="Helical" evidence="5">
    <location>
        <begin position="221"/>
        <end position="244"/>
    </location>
</feature>